<proteinExistence type="predicted"/>
<dbReference type="PANTHER" id="PTHR10151">
    <property type="entry name" value="ECTONUCLEOTIDE PYROPHOSPHATASE/PHOSPHODIESTERASE"/>
    <property type="match status" value="1"/>
</dbReference>
<sequence>MRYVTCNNRKYRWPDRPVVVICLDGSEPGYPLSDGGGYIDRAIENGQMPYLASIKNRGLFRTADATIPSFTNPNNISIVTGTPPVIHGISGNFFYDLGSDAEVMMNDPAFLRVGTIFKAFQDQGARIAVITAKDKLRRMLGHELDFEQGSAICFSAEKCQLTTQSENGIDDADQLTDLPPPDVYSGALSEYVFSTGLKLLDTWAPDILYLSTSDYIQHKHGPGTPAADAFYSMIDHHLIKMQAHDAVIALTADHGMKAKHDSAGQPNIVYLKPLIEELLASDRFRIILPITDPYVVHHGALGGFATIYLADPADVQPVCHKLSAQKGIELVLEGPLACERFSLPPDRVGHIVVISSAESVLGHSQQYHDLSALSEPLRSHGGLSEQRVPFILNRPASQLRTSTTLRNYDIFDAALNHSAG</sequence>
<dbReference type="SUPFAM" id="SSF53649">
    <property type="entry name" value="Alkaline phosphatase-like"/>
    <property type="match status" value="1"/>
</dbReference>
<dbReference type="GO" id="GO:0047400">
    <property type="term" value="F:phosphonoacetate hydrolase activity"/>
    <property type="evidence" value="ECO:0007669"/>
    <property type="project" value="UniProtKB-EC"/>
</dbReference>
<dbReference type="EMBL" id="CZRL01000056">
    <property type="protein sequence ID" value="CUS51209.1"/>
    <property type="molecule type" value="Genomic_DNA"/>
</dbReference>
<dbReference type="EC" id="3.11.1.2" evidence="1"/>
<organism evidence="1">
    <name type="scientific">hydrothermal vent metagenome</name>
    <dbReference type="NCBI Taxonomy" id="652676"/>
    <lineage>
        <taxon>unclassified sequences</taxon>
        <taxon>metagenomes</taxon>
        <taxon>ecological metagenomes</taxon>
    </lineage>
</organism>
<name>A0A160TRN2_9ZZZZ</name>
<dbReference type="AlphaFoldDB" id="A0A160TRN2"/>
<evidence type="ECO:0000313" key="1">
    <source>
        <dbReference type="EMBL" id="CUS51209.1"/>
    </source>
</evidence>
<accession>A0A160TRN2</accession>
<dbReference type="InterPro" id="IPR017850">
    <property type="entry name" value="Alkaline_phosphatase_core_sf"/>
</dbReference>
<protein>
    <submittedName>
        <fullName evidence="1">Phosphonoacetate hydrolase</fullName>
        <ecNumber evidence="1">3.11.1.2</ecNumber>
    </submittedName>
</protein>
<dbReference type="NCBIfam" id="TIGR02335">
    <property type="entry name" value="hydr_PhnA"/>
    <property type="match status" value="1"/>
</dbReference>
<dbReference type="PANTHER" id="PTHR10151:SF120">
    <property type="entry name" value="BIS(5'-ADENOSYL)-TRIPHOSPHATASE"/>
    <property type="match status" value="1"/>
</dbReference>
<dbReference type="InterPro" id="IPR012710">
    <property type="entry name" value="Phosphonoacetate_hydro"/>
</dbReference>
<dbReference type="InterPro" id="IPR023116">
    <property type="entry name" value="Phosphonoacetate_hydro_insert"/>
</dbReference>
<keyword evidence="1" id="KW-0378">Hydrolase</keyword>
<dbReference type="InterPro" id="IPR002591">
    <property type="entry name" value="Phosphodiest/P_Trfase"/>
</dbReference>
<reference evidence="1" key="1">
    <citation type="submission" date="2015-10" db="EMBL/GenBank/DDBJ databases">
        <authorList>
            <person name="Gilbert D.G."/>
        </authorList>
    </citation>
    <scope>NUCLEOTIDE SEQUENCE</scope>
</reference>
<dbReference type="Gene3D" id="3.30.1360.110">
    <property type="entry name" value="Domain 2, Phosphonoacetate Hydrolase"/>
    <property type="match status" value="1"/>
</dbReference>
<dbReference type="Gene3D" id="3.40.720.10">
    <property type="entry name" value="Alkaline Phosphatase, subunit A"/>
    <property type="match status" value="1"/>
</dbReference>
<gene>
    <name evidence="1" type="ORF">MGWOODY_XGa513</name>
</gene>
<dbReference type="Pfam" id="PF01663">
    <property type="entry name" value="Phosphodiest"/>
    <property type="match status" value="1"/>
</dbReference>